<dbReference type="Proteomes" id="UP000822688">
    <property type="component" value="Chromosome 4"/>
</dbReference>
<accession>A0A8T0IG77</accession>
<name>A0A8T0IG77_CERPU</name>
<reference evidence="1" key="1">
    <citation type="submission" date="2020-06" db="EMBL/GenBank/DDBJ databases">
        <title>WGS assembly of Ceratodon purpureus strain R40.</title>
        <authorList>
            <person name="Carey S.B."/>
            <person name="Jenkins J."/>
            <person name="Shu S."/>
            <person name="Lovell J.T."/>
            <person name="Sreedasyam A."/>
            <person name="Maumus F."/>
            <person name="Tiley G.P."/>
            <person name="Fernandez-Pozo N."/>
            <person name="Barry K."/>
            <person name="Chen C."/>
            <person name="Wang M."/>
            <person name="Lipzen A."/>
            <person name="Daum C."/>
            <person name="Saski C.A."/>
            <person name="Payton A.C."/>
            <person name="Mcbreen J.C."/>
            <person name="Conrad R.E."/>
            <person name="Kollar L.M."/>
            <person name="Olsson S."/>
            <person name="Huttunen S."/>
            <person name="Landis J.B."/>
            <person name="Wickett N.J."/>
            <person name="Johnson M.G."/>
            <person name="Rensing S.A."/>
            <person name="Grimwood J."/>
            <person name="Schmutz J."/>
            <person name="Mcdaniel S.F."/>
        </authorList>
    </citation>
    <scope>NUCLEOTIDE SEQUENCE</scope>
    <source>
        <strain evidence="1">R40</strain>
    </source>
</reference>
<proteinExistence type="predicted"/>
<comment type="caution">
    <text evidence="1">The sequence shown here is derived from an EMBL/GenBank/DDBJ whole genome shotgun (WGS) entry which is preliminary data.</text>
</comment>
<evidence type="ECO:0000313" key="1">
    <source>
        <dbReference type="EMBL" id="KAG0581548.1"/>
    </source>
</evidence>
<gene>
    <name evidence="1" type="ORF">KC19_4G260300</name>
</gene>
<keyword evidence="2" id="KW-1185">Reference proteome</keyword>
<sequence>MNALARAFVPSGQVVSARHCSLCPPHASLGGHWFEPPWRLLAPRWHSWCHVKNWTDYGPFRLPTIGPSSGLAPSVKERLSLIKAELSSHRQKLNTHSHLLLFFVERRVIILAAEILKWAIGKRGDHNDDEDSSCMLAARAYGEYGPNPTPANMKHFKALAKDLIILHNKTTHFGDLTFLMGLVKSCKIALDEWPSLEAKFPRHVRIIKNFGAFRRLLPNMFQ</sequence>
<organism evidence="1 2">
    <name type="scientific">Ceratodon purpureus</name>
    <name type="common">Fire moss</name>
    <name type="synonym">Dicranum purpureum</name>
    <dbReference type="NCBI Taxonomy" id="3225"/>
    <lineage>
        <taxon>Eukaryota</taxon>
        <taxon>Viridiplantae</taxon>
        <taxon>Streptophyta</taxon>
        <taxon>Embryophyta</taxon>
        <taxon>Bryophyta</taxon>
        <taxon>Bryophytina</taxon>
        <taxon>Bryopsida</taxon>
        <taxon>Dicranidae</taxon>
        <taxon>Pseudoditrichales</taxon>
        <taxon>Ditrichaceae</taxon>
        <taxon>Ceratodon</taxon>
    </lineage>
</organism>
<protein>
    <submittedName>
        <fullName evidence="1">Uncharacterized protein</fullName>
    </submittedName>
</protein>
<evidence type="ECO:0000313" key="2">
    <source>
        <dbReference type="Proteomes" id="UP000822688"/>
    </source>
</evidence>
<dbReference type="EMBL" id="CM026424">
    <property type="protein sequence ID" value="KAG0581548.1"/>
    <property type="molecule type" value="Genomic_DNA"/>
</dbReference>
<dbReference type="AlphaFoldDB" id="A0A8T0IG77"/>